<organism evidence="1 2">
    <name type="scientific">Blastopirellula marina DSM 3645</name>
    <dbReference type="NCBI Taxonomy" id="314230"/>
    <lineage>
        <taxon>Bacteria</taxon>
        <taxon>Pseudomonadati</taxon>
        <taxon>Planctomycetota</taxon>
        <taxon>Planctomycetia</taxon>
        <taxon>Pirellulales</taxon>
        <taxon>Pirellulaceae</taxon>
        <taxon>Blastopirellula</taxon>
    </lineage>
</organism>
<sequence>MAAELSRAEATRFDYALSRYERRQRQRVERGQANSPTRAFAREWMMSQTRLDKVLELR</sequence>
<dbReference type="HOGENOM" id="CLU_2970206_0_0_0"/>
<reference evidence="1 2" key="1">
    <citation type="submission" date="2006-02" db="EMBL/GenBank/DDBJ databases">
        <authorList>
            <person name="Amann R."/>
            <person name="Ferriera S."/>
            <person name="Johnson J."/>
            <person name="Kravitz S."/>
            <person name="Halpern A."/>
            <person name="Remington K."/>
            <person name="Beeson K."/>
            <person name="Tran B."/>
            <person name="Rogers Y.-H."/>
            <person name="Friedman R."/>
            <person name="Venter J.C."/>
        </authorList>
    </citation>
    <scope>NUCLEOTIDE SEQUENCE [LARGE SCALE GENOMIC DNA]</scope>
    <source>
        <strain evidence="1 2">DSM 3645</strain>
    </source>
</reference>
<name>A3ZRP3_9BACT</name>
<proteinExistence type="predicted"/>
<evidence type="ECO:0000313" key="1">
    <source>
        <dbReference type="EMBL" id="EAQ80812.1"/>
    </source>
</evidence>
<gene>
    <name evidence="1" type="ORF">DSM3645_12366</name>
</gene>
<protein>
    <submittedName>
        <fullName evidence="1">Uncharacterized protein</fullName>
    </submittedName>
</protein>
<dbReference type="STRING" id="314230.DSM3645_12366"/>
<accession>A3ZRP3</accession>
<dbReference type="EMBL" id="AANZ01000007">
    <property type="protein sequence ID" value="EAQ80812.1"/>
    <property type="molecule type" value="Genomic_DNA"/>
</dbReference>
<dbReference type="AlphaFoldDB" id="A3ZRP3"/>
<dbReference type="RefSeq" id="WP_002650369.1">
    <property type="nucleotide sequence ID" value="NZ_CH672376.1"/>
</dbReference>
<comment type="caution">
    <text evidence="1">The sequence shown here is derived from an EMBL/GenBank/DDBJ whole genome shotgun (WGS) entry which is preliminary data.</text>
</comment>
<dbReference type="Proteomes" id="UP000004358">
    <property type="component" value="Unassembled WGS sequence"/>
</dbReference>
<evidence type="ECO:0000313" key="2">
    <source>
        <dbReference type="Proteomes" id="UP000004358"/>
    </source>
</evidence>